<dbReference type="Pfam" id="PF01568">
    <property type="entry name" value="Molydop_binding"/>
    <property type="match status" value="1"/>
</dbReference>
<evidence type="ECO:0000313" key="7">
    <source>
        <dbReference type="Proteomes" id="UP001231941"/>
    </source>
</evidence>
<evidence type="ECO:0000256" key="1">
    <source>
        <dbReference type="ARBA" id="ARBA00022723"/>
    </source>
</evidence>
<feature type="domain" description="Molybdopterin dinucleotide-binding" evidence="5">
    <location>
        <begin position="656"/>
        <end position="752"/>
    </location>
</feature>
<evidence type="ECO:0000256" key="2">
    <source>
        <dbReference type="ARBA" id="ARBA00023004"/>
    </source>
</evidence>
<dbReference type="Gene3D" id="2.40.40.20">
    <property type="match status" value="1"/>
</dbReference>
<dbReference type="InterPro" id="IPR010046">
    <property type="entry name" value="Mopterin_OxRdtse_a_bac"/>
</dbReference>
<organism evidence="6 7">
    <name type="scientific">Chengkuizengella axinellae</name>
    <dbReference type="NCBI Taxonomy" id="3064388"/>
    <lineage>
        <taxon>Bacteria</taxon>
        <taxon>Bacillati</taxon>
        <taxon>Bacillota</taxon>
        <taxon>Bacilli</taxon>
        <taxon>Bacillales</taxon>
        <taxon>Paenibacillaceae</taxon>
        <taxon>Chengkuizengella</taxon>
    </lineage>
</organism>
<dbReference type="InterPro" id="IPR050123">
    <property type="entry name" value="Prok_molybdopt-oxidoreductase"/>
</dbReference>
<gene>
    <name evidence="6" type="ORF">Q5Y73_15930</name>
</gene>
<dbReference type="InterPro" id="IPR006656">
    <property type="entry name" value="Mopterin_OxRdtase"/>
</dbReference>
<sequence length="783" mass="88449">MGKTKHTGPIKIAKKLNPNYWVSKVPFGLGKVKPHHIKDTLKVVWENRDQLPYASRILTQGVCDGCALGVSGLKDQTLTGPHVCTTRLNVLRLNTMPAMNPEVLHQDIRELQKLNSTQLRQLGRIPYPLIRKAGEHKFERISWEVALDYIVAKMKIVDPKQIAFYLTSRGITNEVYYTAAKAARFIGTNHIDNASRICHSPSKTALTRSLGIGASSCSYKDWIGTDVLIFWGSVAANNQPVSTKYMYAAKQKGTKIIVINPYHEPAMDQYWIPSIPESALFGTKIADDFYQVHIGGDIAFMNGIMKHWFEMEIKQPGSAIHHDFVDQHATGYEALKKHVIQLPWDQIVSSSGIPFERIKELSELLAKSDSSVFVWSMGLTQHRFGTDNISQVANLALLRGFIGREHCGVMPIRGHSGVQGAGEMGADPFSLPGGGYDSINKKRIEQLWRFELPDWQGDIVGISLEKALLEEDHEQKLKVYYMSGGNFLETMPDPTFVEGCLSNIDVRIHQDIILNTSTLVGANEAVIVLPAQTRYEQTGGGTSTSTERMVYYSPEIKGPRIEEARSEWEIYVDLAKRIKPELEHLIHFQDTQSIRNEIAKANVNYDGIQHLSNKGDFFQWGGALLCEDGIFPTKDHKGKLLPIDLPELRKAEGHFYITTRRGKQFNSMIYGNNDPFNAAERHDVLMHIEDARKLFIREYDAIVVYNQNGIFHGRAKFVNIKRGNVEVYWPEGNILIPKGVYEEQAGIPEYNTKVIIEKAEVFHAQKDVKYVEKRIDDLEMDVS</sequence>
<protein>
    <submittedName>
        <fullName evidence="6">FdhF/YdeP family oxidoreductase</fullName>
    </submittedName>
</protein>
<dbReference type="PIRSF" id="PIRSF000144">
    <property type="entry name" value="CbbBc"/>
    <property type="match status" value="1"/>
</dbReference>
<evidence type="ECO:0000259" key="4">
    <source>
        <dbReference type="Pfam" id="PF00384"/>
    </source>
</evidence>
<dbReference type="InterPro" id="IPR006657">
    <property type="entry name" value="MoPterin_dinucl-bd_dom"/>
</dbReference>
<dbReference type="InterPro" id="IPR009010">
    <property type="entry name" value="Asp_de-COase-like_dom_sf"/>
</dbReference>
<evidence type="ECO:0000313" key="6">
    <source>
        <dbReference type="EMBL" id="MDP5275600.1"/>
    </source>
</evidence>
<keyword evidence="7" id="KW-1185">Reference proteome</keyword>
<dbReference type="Gene3D" id="3.40.228.10">
    <property type="entry name" value="Dimethylsulfoxide Reductase, domain 2"/>
    <property type="match status" value="1"/>
</dbReference>
<proteinExistence type="predicted"/>
<name>A0ABT9J1Z3_9BACL</name>
<dbReference type="Gene3D" id="3.40.50.740">
    <property type="match status" value="1"/>
</dbReference>
<comment type="caution">
    <text evidence="6">The sequence shown here is derived from an EMBL/GenBank/DDBJ whole genome shotgun (WGS) entry which is preliminary data.</text>
</comment>
<dbReference type="EMBL" id="JAVAMP010000008">
    <property type="protein sequence ID" value="MDP5275600.1"/>
    <property type="molecule type" value="Genomic_DNA"/>
</dbReference>
<dbReference type="NCBIfam" id="TIGR01701">
    <property type="entry name" value="Fdhalpha-like"/>
    <property type="match status" value="1"/>
</dbReference>
<dbReference type="Pfam" id="PF00384">
    <property type="entry name" value="Molybdopterin"/>
    <property type="match status" value="1"/>
</dbReference>
<accession>A0ABT9J1Z3</accession>
<keyword evidence="1" id="KW-0479">Metal-binding</keyword>
<dbReference type="SUPFAM" id="SSF53706">
    <property type="entry name" value="Formate dehydrogenase/DMSO reductase, domains 1-3"/>
    <property type="match status" value="1"/>
</dbReference>
<keyword evidence="2" id="KW-0408">Iron</keyword>
<feature type="domain" description="Molybdopterin oxidoreductase" evidence="4">
    <location>
        <begin position="124"/>
        <end position="577"/>
    </location>
</feature>
<dbReference type="PANTHER" id="PTHR43105:SF4">
    <property type="entry name" value="PROTEIN YDEP"/>
    <property type="match status" value="1"/>
</dbReference>
<keyword evidence="3" id="KW-0411">Iron-sulfur</keyword>
<evidence type="ECO:0000256" key="3">
    <source>
        <dbReference type="ARBA" id="ARBA00023014"/>
    </source>
</evidence>
<evidence type="ECO:0000259" key="5">
    <source>
        <dbReference type="Pfam" id="PF01568"/>
    </source>
</evidence>
<reference evidence="6 7" key="1">
    <citation type="submission" date="2023-08" db="EMBL/GenBank/DDBJ databases">
        <authorList>
            <person name="Park J.-S."/>
        </authorList>
    </citation>
    <scope>NUCLEOTIDE SEQUENCE [LARGE SCALE GENOMIC DNA]</scope>
    <source>
        <strain evidence="6 7">2205SS18-9</strain>
    </source>
</reference>
<dbReference type="Proteomes" id="UP001231941">
    <property type="component" value="Unassembled WGS sequence"/>
</dbReference>
<dbReference type="RefSeq" id="WP_305992906.1">
    <property type="nucleotide sequence ID" value="NZ_JAVAMP010000008.1"/>
</dbReference>
<dbReference type="PANTHER" id="PTHR43105">
    <property type="entry name" value="RESPIRATORY NITRATE REDUCTASE"/>
    <property type="match status" value="1"/>
</dbReference>
<dbReference type="SUPFAM" id="SSF50692">
    <property type="entry name" value="ADC-like"/>
    <property type="match status" value="1"/>
</dbReference>